<evidence type="ECO:0000256" key="13">
    <source>
        <dbReference type="ARBA" id="ARBA00022989"/>
    </source>
</evidence>
<dbReference type="GO" id="GO:0043410">
    <property type="term" value="P:positive regulation of MAPK cascade"/>
    <property type="evidence" value="ECO:0007669"/>
    <property type="project" value="TreeGrafter"/>
</dbReference>
<evidence type="ECO:0000313" key="28">
    <source>
        <dbReference type="RefSeq" id="XP_026277828.2"/>
    </source>
</evidence>
<evidence type="ECO:0000256" key="4">
    <source>
        <dbReference type="ARBA" id="ARBA00022679"/>
    </source>
</evidence>
<dbReference type="InterPro" id="IPR006211">
    <property type="entry name" value="Furin-like_Cys-rich_dom"/>
</dbReference>
<feature type="compositionally biased region" description="Basic and acidic residues" evidence="24">
    <location>
        <begin position="947"/>
        <end position="956"/>
    </location>
</feature>
<dbReference type="PRINTS" id="PR00109">
    <property type="entry name" value="TYRKINASE"/>
</dbReference>
<feature type="region of interest" description="Disordered" evidence="24">
    <location>
        <begin position="944"/>
        <end position="968"/>
    </location>
</feature>
<evidence type="ECO:0000313" key="27">
    <source>
        <dbReference type="Proteomes" id="UP000504606"/>
    </source>
</evidence>
<dbReference type="Pfam" id="PF01030">
    <property type="entry name" value="Recep_L_domain"/>
    <property type="match status" value="2"/>
</dbReference>
<keyword evidence="27" id="KW-1185">Reference proteome</keyword>
<feature type="compositionally biased region" description="Low complexity" evidence="24">
    <location>
        <begin position="1622"/>
        <end position="1631"/>
    </location>
</feature>
<dbReference type="InterPro" id="IPR036116">
    <property type="entry name" value="FN3_sf"/>
</dbReference>
<dbReference type="GO" id="GO:0005524">
    <property type="term" value="F:ATP binding"/>
    <property type="evidence" value="ECO:0007669"/>
    <property type="project" value="UniProtKB-UniRule"/>
</dbReference>
<dbReference type="Gene3D" id="2.10.220.10">
    <property type="entry name" value="Hormone Receptor, Insulin-like Growth Factor Receptor 1, Chain A, domain 2"/>
    <property type="match status" value="1"/>
</dbReference>
<feature type="region of interest" description="Disordered" evidence="24">
    <location>
        <begin position="1"/>
        <end position="50"/>
    </location>
</feature>
<dbReference type="SMART" id="SM00261">
    <property type="entry name" value="FU"/>
    <property type="match status" value="1"/>
</dbReference>
<keyword evidence="19" id="KW-0464">Manganese</keyword>
<keyword evidence="18" id="KW-0325">Glycoprotein</keyword>
<dbReference type="InterPro" id="IPR013783">
    <property type="entry name" value="Ig-like_fold"/>
</dbReference>
<dbReference type="InterPro" id="IPR002011">
    <property type="entry name" value="Tyr_kinase_rcpt_2_CS"/>
</dbReference>
<dbReference type="SUPFAM" id="SSF52058">
    <property type="entry name" value="L domain-like"/>
    <property type="match status" value="2"/>
</dbReference>
<dbReference type="GeneID" id="113206117"/>
<dbReference type="CDD" id="cd00064">
    <property type="entry name" value="FU"/>
    <property type="match status" value="1"/>
</dbReference>
<feature type="region of interest" description="Disordered" evidence="24">
    <location>
        <begin position="865"/>
        <end position="929"/>
    </location>
</feature>
<dbReference type="InterPro" id="IPR050122">
    <property type="entry name" value="RTK"/>
</dbReference>
<dbReference type="OrthoDB" id="5809444at2759"/>
<dbReference type="InterPro" id="IPR000494">
    <property type="entry name" value="Rcpt_L-dom"/>
</dbReference>
<evidence type="ECO:0000256" key="17">
    <source>
        <dbReference type="ARBA" id="ARBA00023170"/>
    </source>
</evidence>
<dbReference type="CDD" id="cd00063">
    <property type="entry name" value="FN3"/>
    <property type="match status" value="3"/>
</dbReference>
<evidence type="ECO:0000256" key="19">
    <source>
        <dbReference type="ARBA" id="ARBA00023211"/>
    </source>
</evidence>
<dbReference type="SMART" id="SM00060">
    <property type="entry name" value="FN3"/>
    <property type="match status" value="3"/>
</dbReference>
<evidence type="ECO:0000256" key="8">
    <source>
        <dbReference type="ARBA" id="ARBA00022729"/>
    </source>
</evidence>
<evidence type="ECO:0000256" key="11">
    <source>
        <dbReference type="ARBA" id="ARBA00022777"/>
    </source>
</evidence>
<dbReference type="SUPFAM" id="SSF49265">
    <property type="entry name" value="Fibronectin type III"/>
    <property type="match status" value="3"/>
</dbReference>
<keyword evidence="14" id="KW-0472">Membrane</keyword>
<dbReference type="PROSITE" id="PS50853">
    <property type="entry name" value="FN3"/>
    <property type="match status" value="1"/>
</dbReference>
<dbReference type="PROSITE" id="PS00109">
    <property type="entry name" value="PROTEIN_KINASE_TYR"/>
    <property type="match status" value="1"/>
</dbReference>
<evidence type="ECO:0000259" key="25">
    <source>
        <dbReference type="PROSITE" id="PS50011"/>
    </source>
</evidence>
<dbReference type="InterPro" id="IPR008266">
    <property type="entry name" value="Tyr_kinase_AS"/>
</dbReference>
<dbReference type="RefSeq" id="XP_026277828.2">
    <property type="nucleotide sequence ID" value="XM_026422043.2"/>
</dbReference>
<dbReference type="Pfam" id="PF00041">
    <property type="entry name" value="fn3"/>
    <property type="match status" value="1"/>
</dbReference>
<dbReference type="EC" id="2.7.10.1" evidence="22"/>
<dbReference type="GO" id="GO:0042593">
    <property type="term" value="P:glucose homeostasis"/>
    <property type="evidence" value="ECO:0007669"/>
    <property type="project" value="TreeGrafter"/>
</dbReference>
<proteinExistence type="inferred from homology"/>
<dbReference type="InterPro" id="IPR036941">
    <property type="entry name" value="Rcpt_L-dom_sf"/>
</dbReference>
<evidence type="ECO:0000256" key="12">
    <source>
        <dbReference type="ARBA" id="ARBA00022840"/>
    </source>
</evidence>
<dbReference type="SUPFAM" id="SSF56112">
    <property type="entry name" value="Protein kinase-like (PK-like)"/>
    <property type="match status" value="1"/>
</dbReference>
<feature type="compositionally biased region" description="Low complexity" evidence="24">
    <location>
        <begin position="1"/>
        <end position="13"/>
    </location>
</feature>
<evidence type="ECO:0000256" key="9">
    <source>
        <dbReference type="ARBA" id="ARBA00022737"/>
    </source>
</evidence>
<dbReference type="InterPro" id="IPR009030">
    <property type="entry name" value="Growth_fac_rcpt_cys_sf"/>
</dbReference>
<keyword evidence="6 22" id="KW-0812">Transmembrane</keyword>
<feature type="compositionally biased region" description="Basic and acidic residues" evidence="24">
    <location>
        <begin position="914"/>
        <end position="926"/>
    </location>
</feature>
<dbReference type="GO" id="GO:0005009">
    <property type="term" value="F:insulin receptor activity"/>
    <property type="evidence" value="ECO:0007669"/>
    <property type="project" value="TreeGrafter"/>
</dbReference>
<dbReference type="PANTHER" id="PTHR24416">
    <property type="entry name" value="TYROSINE-PROTEIN KINASE RECEPTOR"/>
    <property type="match status" value="1"/>
</dbReference>
<keyword evidence="15" id="KW-0829">Tyrosine-protein kinase</keyword>
<evidence type="ECO:0000256" key="16">
    <source>
        <dbReference type="ARBA" id="ARBA00023157"/>
    </source>
</evidence>
<dbReference type="PROSITE" id="PS50011">
    <property type="entry name" value="PROTEIN_KINASE_DOM"/>
    <property type="match status" value="1"/>
</dbReference>
<evidence type="ECO:0000256" key="1">
    <source>
        <dbReference type="ARBA" id="ARBA00001936"/>
    </source>
</evidence>
<keyword evidence="16" id="KW-1015">Disulfide bond</keyword>
<feature type="coiled-coil region" evidence="23">
    <location>
        <begin position="567"/>
        <end position="594"/>
    </location>
</feature>
<keyword evidence="9" id="KW-0677">Repeat</keyword>
<protein>
    <recommendedName>
        <fullName evidence="22">Tyrosine-protein kinase receptor</fullName>
        <ecNumber evidence="22">2.7.10.1</ecNumber>
    </recommendedName>
</protein>
<feature type="compositionally biased region" description="Basic and acidic residues" evidence="24">
    <location>
        <begin position="865"/>
        <end position="886"/>
    </location>
</feature>
<keyword evidence="17 22" id="KW-0675">Receptor</keyword>
<evidence type="ECO:0000256" key="10">
    <source>
        <dbReference type="ARBA" id="ARBA00022741"/>
    </source>
</evidence>
<reference evidence="28" key="1">
    <citation type="submission" date="2025-08" db="UniProtKB">
        <authorList>
            <consortium name="RefSeq"/>
        </authorList>
    </citation>
    <scope>IDENTIFICATION</scope>
    <source>
        <tissue evidence="28">Whole organism</tissue>
    </source>
</reference>
<dbReference type="CDD" id="cd05032">
    <property type="entry name" value="PTKc_InsR_like"/>
    <property type="match status" value="1"/>
</dbReference>
<gene>
    <name evidence="28" type="primary">LOC113206117</name>
</gene>
<evidence type="ECO:0000256" key="14">
    <source>
        <dbReference type="ARBA" id="ARBA00023136"/>
    </source>
</evidence>
<dbReference type="Gene3D" id="2.60.40.10">
    <property type="entry name" value="Immunoglobulins"/>
    <property type="match status" value="3"/>
</dbReference>
<dbReference type="KEGG" id="foc:113206117"/>
<dbReference type="GO" id="GO:0030424">
    <property type="term" value="C:axon"/>
    <property type="evidence" value="ECO:0007669"/>
    <property type="project" value="TreeGrafter"/>
</dbReference>
<keyword evidence="4" id="KW-0808">Transferase</keyword>
<dbReference type="GO" id="GO:0043560">
    <property type="term" value="F:insulin receptor substrate binding"/>
    <property type="evidence" value="ECO:0007669"/>
    <property type="project" value="TreeGrafter"/>
</dbReference>
<dbReference type="InterPro" id="IPR000719">
    <property type="entry name" value="Prot_kinase_dom"/>
</dbReference>
<dbReference type="PROSITE" id="PS00239">
    <property type="entry name" value="RECEPTOR_TYR_KIN_II"/>
    <property type="match status" value="1"/>
</dbReference>
<dbReference type="Proteomes" id="UP000504606">
    <property type="component" value="Unplaced"/>
</dbReference>
<dbReference type="Gene3D" id="3.30.200.20">
    <property type="entry name" value="Phosphorylase Kinase, domain 1"/>
    <property type="match status" value="1"/>
</dbReference>
<dbReference type="Gene3D" id="1.10.510.10">
    <property type="entry name" value="Transferase(Phosphotransferase) domain 1"/>
    <property type="match status" value="1"/>
</dbReference>
<dbReference type="GO" id="GO:0051897">
    <property type="term" value="P:positive regulation of phosphatidylinositol 3-kinase/protein kinase B signal transduction"/>
    <property type="evidence" value="ECO:0007669"/>
    <property type="project" value="TreeGrafter"/>
</dbReference>
<keyword evidence="7" id="KW-0479">Metal-binding</keyword>
<name>A0A6J1SB10_FRAOC</name>
<dbReference type="Pfam" id="PF00757">
    <property type="entry name" value="Furin-like"/>
    <property type="match status" value="1"/>
</dbReference>
<keyword evidence="8" id="KW-0732">Signal</keyword>
<dbReference type="InterPro" id="IPR017441">
    <property type="entry name" value="Protein_kinase_ATP_BS"/>
</dbReference>
<evidence type="ECO:0000256" key="15">
    <source>
        <dbReference type="ARBA" id="ARBA00023137"/>
    </source>
</evidence>
<dbReference type="FunFam" id="3.80.20.20:FF:000001">
    <property type="entry name" value="Tyrosine-protein kinase receptor"/>
    <property type="match status" value="1"/>
</dbReference>
<comment type="catalytic activity">
    <reaction evidence="20 22">
        <text>L-tyrosyl-[protein] + ATP = O-phospho-L-tyrosyl-[protein] + ADP + H(+)</text>
        <dbReference type="Rhea" id="RHEA:10596"/>
        <dbReference type="Rhea" id="RHEA-COMP:10136"/>
        <dbReference type="Rhea" id="RHEA-COMP:20101"/>
        <dbReference type="ChEBI" id="CHEBI:15378"/>
        <dbReference type="ChEBI" id="CHEBI:30616"/>
        <dbReference type="ChEBI" id="CHEBI:46858"/>
        <dbReference type="ChEBI" id="CHEBI:61978"/>
        <dbReference type="ChEBI" id="CHEBI:456216"/>
        <dbReference type="EC" id="2.7.10.1"/>
    </reaction>
</comment>
<dbReference type="InterPro" id="IPR003961">
    <property type="entry name" value="FN3_dom"/>
</dbReference>
<feature type="domain" description="Fibronectin type-III" evidence="26">
    <location>
        <begin position="1077"/>
        <end position="1171"/>
    </location>
</feature>
<dbReference type="GO" id="GO:0005899">
    <property type="term" value="C:insulin receptor complex"/>
    <property type="evidence" value="ECO:0007669"/>
    <property type="project" value="TreeGrafter"/>
</dbReference>
<evidence type="ECO:0000256" key="6">
    <source>
        <dbReference type="ARBA" id="ARBA00022692"/>
    </source>
</evidence>
<keyword evidence="11" id="KW-0418">Kinase</keyword>
<evidence type="ECO:0000256" key="2">
    <source>
        <dbReference type="ARBA" id="ARBA00004479"/>
    </source>
</evidence>
<evidence type="ECO:0000256" key="23">
    <source>
        <dbReference type="SAM" id="Coils"/>
    </source>
</evidence>
<keyword evidence="5" id="KW-0165">Cleavage on pair of basic residues</keyword>
<dbReference type="SMART" id="SM00219">
    <property type="entry name" value="TyrKc"/>
    <property type="match status" value="1"/>
</dbReference>
<keyword evidence="3 22" id="KW-0597">Phosphoprotein</keyword>
<evidence type="ECO:0000256" key="5">
    <source>
        <dbReference type="ARBA" id="ARBA00022685"/>
    </source>
</evidence>
<dbReference type="InterPro" id="IPR001245">
    <property type="entry name" value="Ser-Thr/Tyr_kinase_cat_dom"/>
</dbReference>
<keyword evidence="23" id="KW-0175">Coiled coil</keyword>
<dbReference type="GO" id="GO:0046872">
    <property type="term" value="F:metal ion binding"/>
    <property type="evidence" value="ECO:0007669"/>
    <property type="project" value="UniProtKB-KW"/>
</dbReference>
<evidence type="ECO:0000256" key="20">
    <source>
        <dbReference type="ARBA" id="ARBA00051243"/>
    </source>
</evidence>
<dbReference type="Pfam" id="PF07714">
    <property type="entry name" value="PK_Tyr_Ser-Thr"/>
    <property type="match status" value="1"/>
</dbReference>
<dbReference type="FunFam" id="1.10.510.10:FF:000528">
    <property type="entry name" value="Tyrosine-protein kinase receptor"/>
    <property type="match status" value="1"/>
</dbReference>
<feature type="binding site" evidence="21">
    <location>
        <position position="1273"/>
    </location>
    <ligand>
        <name>ATP</name>
        <dbReference type="ChEBI" id="CHEBI:30616"/>
    </ligand>
</feature>
<evidence type="ECO:0000256" key="21">
    <source>
        <dbReference type="PROSITE-ProRule" id="PRU10141"/>
    </source>
</evidence>
<keyword evidence="13" id="KW-1133">Transmembrane helix</keyword>
<feature type="domain" description="Protein kinase" evidence="25">
    <location>
        <begin position="1238"/>
        <end position="1510"/>
    </location>
</feature>
<keyword evidence="10 21" id="KW-0547">Nucleotide-binding</keyword>
<dbReference type="PROSITE" id="PS00107">
    <property type="entry name" value="PROTEIN_KINASE_ATP"/>
    <property type="match status" value="1"/>
</dbReference>
<dbReference type="InterPro" id="IPR006212">
    <property type="entry name" value="Furin_repeat"/>
</dbReference>
<evidence type="ECO:0000256" key="7">
    <source>
        <dbReference type="ARBA" id="ARBA00022723"/>
    </source>
</evidence>
<evidence type="ECO:0000256" key="18">
    <source>
        <dbReference type="ARBA" id="ARBA00023180"/>
    </source>
</evidence>
<dbReference type="PANTHER" id="PTHR24416:SF525">
    <property type="entry name" value="INSULIN-LIKE RECEPTOR"/>
    <property type="match status" value="1"/>
</dbReference>
<evidence type="ECO:0000256" key="3">
    <source>
        <dbReference type="ARBA" id="ARBA00022553"/>
    </source>
</evidence>
<feature type="region of interest" description="Disordered" evidence="24">
    <location>
        <begin position="1560"/>
        <end position="1647"/>
    </location>
</feature>
<dbReference type="InterPro" id="IPR011009">
    <property type="entry name" value="Kinase-like_dom_sf"/>
</dbReference>
<evidence type="ECO:0000256" key="22">
    <source>
        <dbReference type="RuleBase" id="RU000312"/>
    </source>
</evidence>
<evidence type="ECO:0000259" key="26">
    <source>
        <dbReference type="PROSITE" id="PS50853"/>
    </source>
</evidence>
<dbReference type="SUPFAM" id="SSF57184">
    <property type="entry name" value="Growth factor receptor domain"/>
    <property type="match status" value="1"/>
</dbReference>
<organism evidence="27 28">
    <name type="scientific">Frankliniella occidentalis</name>
    <name type="common">Western flower thrips</name>
    <name type="synonym">Euthrips occidentalis</name>
    <dbReference type="NCBI Taxonomy" id="133901"/>
    <lineage>
        <taxon>Eukaryota</taxon>
        <taxon>Metazoa</taxon>
        <taxon>Ecdysozoa</taxon>
        <taxon>Arthropoda</taxon>
        <taxon>Hexapoda</taxon>
        <taxon>Insecta</taxon>
        <taxon>Pterygota</taxon>
        <taxon>Neoptera</taxon>
        <taxon>Paraneoptera</taxon>
        <taxon>Thysanoptera</taxon>
        <taxon>Terebrantia</taxon>
        <taxon>Thripoidea</taxon>
        <taxon>Thripidae</taxon>
        <taxon>Frankliniella</taxon>
    </lineage>
</organism>
<comment type="cofactor">
    <cofactor evidence="1">
        <name>Mn(2+)</name>
        <dbReference type="ChEBI" id="CHEBI:29035"/>
    </cofactor>
</comment>
<comment type="subcellular location">
    <subcellularLocation>
        <location evidence="2">Membrane</location>
        <topology evidence="2">Single-pass type I membrane protein</topology>
    </subcellularLocation>
</comment>
<evidence type="ECO:0000256" key="24">
    <source>
        <dbReference type="SAM" id="MobiDB-lite"/>
    </source>
</evidence>
<dbReference type="FunFam" id="3.30.200.20:FF:000026">
    <property type="entry name" value="Tyrosine-protein kinase receptor"/>
    <property type="match status" value="1"/>
</dbReference>
<sequence length="1647" mass="184218">MSPREWASARASPEAPPPWTPCVPMSAAAPPTGSWTSPPDPGGPLPSAASARLQHPCVGCPYADAAPIDTHAGEDDDDDDDEDAECECGARAEDEPRCRTFCCHCSACEAQAGCRQLWRCRWRRRRRRWRRPPEGSGPEALPCSASVSGDRGAGAWSLWSLWCVLVLWSHRVLGAVSRRAPRPAPCPARPGLTGPPSSFWIVLLLLLRVGGGLAGSVVSPQTDGPSVQGEDVVCQSVDIRNSVENFNRLENCTVVEGFVHITLIDNAVAENFTNITFPKLREIHGYLFLYRVSGLRSLSTLFPNLAVIRGHELMMNYALVIYEMQNLNDIGLISLMTIKRGSIRIEKNPVLCYVDTIDWSYISSADTSEHYIKNNKHSNECPRKCPDKCPASPATAIKIAGQKPTSNLCWTDTHCQKVCSPKCEKNGCLPNGVCCHRQCLGGCTGDRNNNCIACQKVYYSGSCIASCPPNQFQFLERRCVLAHECHQMVKPKGYEGEHNYPWRPFNDSCVLECPPGYSEKRIPSSVEGLNETFSCEKCNGTCEKECRADHVDNIAASQRLRGCTVIKNSLEIQIHKGKNLVKELEENLKSIREIRGYLKITRSVPLVSLNFLKNLEIIHGEDLTGDKYALLVHDNQNLQKLWDWSSNSTFKILRGRLSFHYNPKLCIQEIEALRNKTGLEEFNDHEVSSNGDKVACDMDVLNVTVSKITAFAVLIEWNAWTAVPDPRALLGYVVYRIEAPTRNVTLYESRDACGGDGWSVDDVSVPDNYTMNDKPNVTHIVTNLSPYTQYASYVRTYTIARGSSSIKGAQSKIIYFRTLPNVPTTPKDLSAASNSSSEIVVSWKPSYPPNGNVTKYIVQGVMEEDKPDRSNYCDDPLTERTTDRTEISSIPILPTKPPPGEEKQGESESCSCKDNSESGKRDKEIDSENAANFEDQVHNMIYIRRAGQREQSGRNSEKRKKRTLNRQITDEAYLRYKRSIGDSVPEKFPSDTVPQISANSQNVQDNCSVVSDVCYTLNREVYGGATTFVLKRLHHFARYSIKVIACRELDPSEEPGKTQNCSPAAIIQHRTLPEPTRDTIPDVVLKENNGTRFFEWRPPLDPNGMIVKYDIQIQPENVETGAHRLHCLSRGNTSFTLPNLPPGNYSFQVRATSINGPGNYTKKQFFFVEEPSTTSTQTVFYVVLGVLCFCLVGGVVVYYARKIWCPSQVPRKLIPNINPDYHSATYIPDEWEVPREHIQILKELGQGSFGMVYEGIIQSCPRTGNRQDSCAIKTVNENSNDRERIEFLNEASVMKGFKTYHVVRLLGVVSQGQPTLVVMELMAQGDLKSYLRKHRPDETDDPEVQPPTLKRILRWAMEIADGMAYLSAKKFVHRDLAARNCMVADDMTVKIGDFGMTRDIYETEYYRKGSRGLMPVRWMAPESLKDGVFTSASDVWSYGVVLWEMATLASQPYQGLGNEEVLRYVKEGGVMEAPENCPTQLYDLMRKCWQFRQLNRPSFFNLVEMLLPYAETVPSFSARSFYHSQEAMEMRHPPEPGRAPLEEAETDMDIEAISPTTPLRCAESEEQPEPSVMPAPAPSSYAQYHKAYSSDSSRDSKASNGSSANVNTANGYIHDWHRHGNGATTHTAHPPHGSHHGPPPTLKTTEC</sequence>
<accession>A0A6J1SB10</accession>
<comment type="similarity">
    <text evidence="22">Belongs to the protein kinase superfamily. Tyr protein kinase family. Insulin receptor subfamily.</text>
</comment>
<dbReference type="InterPro" id="IPR020635">
    <property type="entry name" value="Tyr_kinase_cat_dom"/>
</dbReference>
<dbReference type="Gene3D" id="3.80.20.20">
    <property type="entry name" value="Receptor L-domain"/>
    <property type="match status" value="2"/>
</dbReference>
<keyword evidence="12 21" id="KW-0067">ATP-binding</keyword>